<comment type="caution">
    <text evidence="1">The sequence shown here is derived from an EMBL/GenBank/DDBJ whole genome shotgun (WGS) entry which is preliminary data.</text>
</comment>
<dbReference type="EMBL" id="LYDR01000010">
    <property type="protein sequence ID" value="ODA36614.1"/>
    <property type="molecule type" value="Genomic_DNA"/>
</dbReference>
<evidence type="ECO:0000313" key="1">
    <source>
        <dbReference type="EMBL" id="ODA36614.1"/>
    </source>
</evidence>
<evidence type="ECO:0000313" key="2">
    <source>
        <dbReference type="Proteomes" id="UP000094828"/>
    </source>
</evidence>
<evidence type="ECO:0008006" key="3">
    <source>
        <dbReference type="Google" id="ProtNLM"/>
    </source>
</evidence>
<accession>A0A1C3EU12</accession>
<reference evidence="1 2" key="1">
    <citation type="submission" date="2016-05" db="EMBL/GenBank/DDBJ databases">
        <title>Genomic and physiological characterization of Planctopirus sp. isolated from fresh water lake.</title>
        <authorList>
            <person name="Subhash Y."/>
            <person name="Ramana C."/>
        </authorList>
    </citation>
    <scope>NUCLEOTIDE SEQUENCE [LARGE SCALE GENOMIC DNA]</scope>
    <source>
        <strain evidence="1 2">JC280</strain>
    </source>
</reference>
<proteinExistence type="predicted"/>
<dbReference type="OrthoDB" id="2656750at2"/>
<keyword evidence="2" id="KW-1185">Reference proteome</keyword>
<dbReference type="RefSeq" id="WP_068845418.1">
    <property type="nucleotide sequence ID" value="NZ_LYDR01000010.1"/>
</dbReference>
<organism evidence="1 2">
    <name type="scientific">Planctopirus hydrillae</name>
    <dbReference type="NCBI Taxonomy" id="1841610"/>
    <lineage>
        <taxon>Bacteria</taxon>
        <taxon>Pseudomonadati</taxon>
        <taxon>Planctomycetota</taxon>
        <taxon>Planctomycetia</taxon>
        <taxon>Planctomycetales</taxon>
        <taxon>Planctomycetaceae</taxon>
        <taxon>Planctopirus</taxon>
    </lineage>
</organism>
<dbReference type="Proteomes" id="UP000094828">
    <property type="component" value="Unassembled WGS sequence"/>
</dbReference>
<dbReference type="AlphaFoldDB" id="A0A1C3EU12"/>
<gene>
    <name evidence="1" type="ORF">A6X21_15890</name>
</gene>
<sequence>MNTYLISYDMAGGGDYDALHEAIKAYGHWAHITESLFAVKSSLSAKEIRDDIWQYLPSGSRLIIVKSGTESAWSNVICTNEWLKKNL</sequence>
<name>A0A1C3EU12_9PLAN</name>
<protein>
    <recommendedName>
        <fullName evidence="3">SinR family protein</fullName>
    </recommendedName>
</protein>